<evidence type="ECO:0008006" key="5">
    <source>
        <dbReference type="Google" id="ProtNLM"/>
    </source>
</evidence>
<sequence>MKAGRFRVGIIGAGRVGPVIGRALQLVGHEIIGITRSSNPQRNDAAEAILGVAVIEPDEACQADLVVIAIPDDQIEPLTQGLAKLGCFRPGQVVMHTSGVHGINVLESAQAAGALPIALHPAMTFTGTSLDVDRLQMCPAAITTTAVALPIASALALEMGMEPCVVEEEDRTLYHAGLTHGANHLVTLVTEAVAILEAAGIENPGLYIRPLLNAALDRALSEGVHGLTGPVRRADIGTLKDHQQALTEAGLDSILHTYRNMARTTAHLAGDNLLLGENQVQAVLRALGEE</sequence>
<protein>
    <recommendedName>
        <fullName evidence="5">DUF2520 domain-containing protein</fullName>
    </recommendedName>
</protein>
<name>A0A9W5RFV8_9ACTO</name>
<dbReference type="InterPro" id="IPR019665">
    <property type="entry name" value="OxRdtase/DH_put_Rossmann_dom"/>
</dbReference>
<dbReference type="Pfam" id="PF10727">
    <property type="entry name" value="Rossmann-like"/>
    <property type="match status" value="1"/>
</dbReference>
<proteinExistence type="predicted"/>
<dbReference type="SUPFAM" id="SSF51735">
    <property type="entry name" value="NAD(P)-binding Rossmann-fold domains"/>
    <property type="match status" value="1"/>
</dbReference>
<dbReference type="Proteomes" id="UP000014387">
    <property type="component" value="Unassembled WGS sequence"/>
</dbReference>
<dbReference type="Gene3D" id="3.40.50.720">
    <property type="entry name" value="NAD(P)-binding Rossmann-like Domain"/>
    <property type="match status" value="1"/>
</dbReference>
<dbReference type="Gene3D" id="1.10.1040.20">
    <property type="entry name" value="ProC-like, C-terminal domain"/>
    <property type="match status" value="1"/>
</dbReference>
<dbReference type="Pfam" id="PF10728">
    <property type="entry name" value="DUF2520"/>
    <property type="match status" value="1"/>
</dbReference>
<feature type="domain" description="DUF2520" evidence="2">
    <location>
        <begin position="138"/>
        <end position="264"/>
    </location>
</feature>
<comment type="caution">
    <text evidence="3">The sequence shown here is derived from an EMBL/GenBank/DDBJ whole genome shotgun (WGS) entry which is preliminary data.</text>
</comment>
<feature type="domain" description="Putative oxidoreductase/dehydrogenase Rossmann-like" evidence="1">
    <location>
        <begin position="2"/>
        <end position="121"/>
    </location>
</feature>
<dbReference type="AlphaFoldDB" id="A0A9W5RFV8"/>
<gene>
    <name evidence="3" type="ORF">HMPREF9238_01397</name>
</gene>
<dbReference type="InterPro" id="IPR036291">
    <property type="entry name" value="NAD(P)-bd_dom_sf"/>
</dbReference>
<dbReference type="PANTHER" id="PTHR40459">
    <property type="entry name" value="CONSERVED HYPOTHETICAL ALANINE AND LEUCINE RICH PROTEIN"/>
    <property type="match status" value="1"/>
</dbReference>
<dbReference type="RefSeq" id="WP_016444730.1">
    <property type="nucleotide sequence ID" value="NZ_KE150266.1"/>
</dbReference>
<dbReference type="OrthoDB" id="8650434at2"/>
<evidence type="ECO:0000313" key="3">
    <source>
        <dbReference type="EMBL" id="EPD31620.1"/>
    </source>
</evidence>
<dbReference type="InterPro" id="IPR018931">
    <property type="entry name" value="DUF2520"/>
</dbReference>
<dbReference type="EMBL" id="AGWN01000001">
    <property type="protein sequence ID" value="EPD31620.1"/>
    <property type="molecule type" value="Genomic_DNA"/>
</dbReference>
<keyword evidence="4" id="KW-1185">Reference proteome</keyword>
<dbReference type="PANTHER" id="PTHR40459:SF1">
    <property type="entry name" value="CONSERVED HYPOTHETICAL ALANINE AND LEUCINE RICH PROTEIN"/>
    <property type="match status" value="1"/>
</dbReference>
<reference evidence="3 4" key="1">
    <citation type="submission" date="2013-05" db="EMBL/GenBank/DDBJ databases">
        <title>The Genome Sequence of Actinomyces europaeus ACS-120-V-COL10B.</title>
        <authorList>
            <consortium name="The Broad Institute Genomics Platform"/>
            <person name="Earl A."/>
            <person name="Ward D."/>
            <person name="Feldgarden M."/>
            <person name="Gevers D."/>
            <person name="Saerens B."/>
            <person name="Vaneechoutte M."/>
            <person name="Walker B."/>
            <person name="Young S."/>
            <person name="Zeng Q."/>
            <person name="Gargeya S."/>
            <person name="Fitzgerald M."/>
            <person name="Haas B."/>
            <person name="Abouelleil A."/>
            <person name="Allen A.W."/>
            <person name="Alvarado L."/>
            <person name="Arachchi H.M."/>
            <person name="Berlin A.M."/>
            <person name="Chapman S.B."/>
            <person name="Gainer-Dewar J."/>
            <person name="Goldberg J."/>
            <person name="Griggs A."/>
            <person name="Gujja S."/>
            <person name="Hansen M."/>
            <person name="Howarth C."/>
            <person name="Imamovic A."/>
            <person name="Ireland A."/>
            <person name="Larimer J."/>
            <person name="McCowan C."/>
            <person name="Murphy C."/>
            <person name="Pearson M."/>
            <person name="Poon T.W."/>
            <person name="Priest M."/>
            <person name="Roberts A."/>
            <person name="Saif S."/>
            <person name="Shea T."/>
            <person name="Sisk P."/>
            <person name="Sykes S."/>
            <person name="Wortman J."/>
            <person name="Nusbaum C."/>
            <person name="Birren B."/>
        </authorList>
    </citation>
    <scope>NUCLEOTIDE SEQUENCE [LARGE SCALE GENOMIC DNA]</scope>
    <source>
        <strain evidence="3 4">ACS-120-V-Col10b</strain>
    </source>
</reference>
<dbReference type="SUPFAM" id="SSF48179">
    <property type="entry name" value="6-phosphogluconate dehydrogenase C-terminal domain-like"/>
    <property type="match status" value="1"/>
</dbReference>
<evidence type="ECO:0000259" key="1">
    <source>
        <dbReference type="Pfam" id="PF10727"/>
    </source>
</evidence>
<evidence type="ECO:0000259" key="2">
    <source>
        <dbReference type="Pfam" id="PF10728"/>
    </source>
</evidence>
<accession>A0A9W5RFV8</accession>
<dbReference type="InterPro" id="IPR008927">
    <property type="entry name" value="6-PGluconate_DH-like_C_sf"/>
</dbReference>
<evidence type="ECO:0000313" key="4">
    <source>
        <dbReference type="Proteomes" id="UP000014387"/>
    </source>
</evidence>
<dbReference type="InterPro" id="IPR037108">
    <property type="entry name" value="TM1727-like_C_sf"/>
</dbReference>
<organism evidence="3 4">
    <name type="scientific">Gleimia europaea ACS-120-V-Col10b</name>
    <dbReference type="NCBI Taxonomy" id="883069"/>
    <lineage>
        <taxon>Bacteria</taxon>
        <taxon>Bacillati</taxon>
        <taxon>Actinomycetota</taxon>
        <taxon>Actinomycetes</taxon>
        <taxon>Actinomycetales</taxon>
        <taxon>Actinomycetaceae</taxon>
        <taxon>Gleimia</taxon>
    </lineage>
</organism>